<accession>A0ACD4NUH6</accession>
<proteinExistence type="predicted"/>
<dbReference type="Proteomes" id="UP001163223">
    <property type="component" value="Chromosome"/>
</dbReference>
<organism evidence="1 2">
    <name type="scientific">Antarcticirhabdus aurantiaca</name>
    <dbReference type="NCBI Taxonomy" id="2606717"/>
    <lineage>
        <taxon>Bacteria</taxon>
        <taxon>Pseudomonadati</taxon>
        <taxon>Pseudomonadota</taxon>
        <taxon>Alphaproteobacteria</taxon>
        <taxon>Hyphomicrobiales</taxon>
        <taxon>Aurantimonadaceae</taxon>
        <taxon>Antarcticirhabdus</taxon>
    </lineage>
</organism>
<protein>
    <submittedName>
        <fullName evidence="1">Uncharacterized protein</fullName>
    </submittedName>
</protein>
<evidence type="ECO:0000313" key="2">
    <source>
        <dbReference type="Proteomes" id="UP001163223"/>
    </source>
</evidence>
<dbReference type="EMBL" id="CP113520">
    <property type="protein sequence ID" value="WAJ30510.1"/>
    <property type="molecule type" value="Genomic_DNA"/>
</dbReference>
<keyword evidence="2" id="KW-1185">Reference proteome</keyword>
<name>A0ACD4NUH6_9HYPH</name>
<reference evidence="1" key="1">
    <citation type="submission" date="2022-11" db="EMBL/GenBank/DDBJ databases">
        <title>beta-Carotene-producing bacterium, Jeongeuplla avenae sp. nov., alleviates the salt stress of Arabidopsis seedlings.</title>
        <authorList>
            <person name="Jiang L."/>
            <person name="Lee J."/>
        </authorList>
    </citation>
    <scope>NUCLEOTIDE SEQUENCE</scope>
    <source>
        <strain evidence="1">DY_R2A_6</strain>
    </source>
</reference>
<sequence length="127" mass="13808">MRIKNLDVGVEQVTHWQAADEVHLPAEGKVAPAFLPQERALDAILQRPSLDERLPNLLEPSGLDPSLLEPAALARTRDELGSLFRRAAASAHDHEDSAVFSAAAEVIAADQRLDDEVRTALAMLLRG</sequence>
<gene>
    <name evidence="1" type="ORF">OXU80_10025</name>
</gene>
<evidence type="ECO:0000313" key="1">
    <source>
        <dbReference type="EMBL" id="WAJ30510.1"/>
    </source>
</evidence>